<keyword evidence="13" id="KW-1185">Reference proteome</keyword>
<evidence type="ECO:0000313" key="13">
    <source>
        <dbReference type="Proteomes" id="UP001595741"/>
    </source>
</evidence>
<keyword evidence="5" id="KW-0997">Cell inner membrane</keyword>
<dbReference type="NCBIfam" id="TIGR01352">
    <property type="entry name" value="tonB_Cterm"/>
    <property type="match status" value="1"/>
</dbReference>
<sequence>MEHRAFHYGALTVIGAAHLGLLLLTPSHATPVTPPVLLPIEMVSINDAPQPAPAAVQPRVTPAKPKPLKTQPTPLKPTLAPNVPRQLASNAPSVQAQSQPAPTPPSSNTTAASTDSAANVERTAAPEKVAVTPPSYEKGGYLNNPKPEYPPLSLELGEEGTVFLRISVNTSGRATAVSVARSSGFPRLDSSARRAAAGWRYSPAMRGDEPIDDTFTAPIKFVLPNKTKA</sequence>
<name>A0ABV7RDI4_9NEIS</name>
<evidence type="ECO:0000256" key="6">
    <source>
        <dbReference type="ARBA" id="ARBA00022692"/>
    </source>
</evidence>
<dbReference type="InterPro" id="IPR006260">
    <property type="entry name" value="TonB/TolA_C"/>
</dbReference>
<accession>A0ABV7RDI4</accession>
<reference evidence="13" key="1">
    <citation type="journal article" date="2019" name="Int. J. Syst. Evol. Microbiol.">
        <title>The Global Catalogue of Microorganisms (GCM) 10K type strain sequencing project: providing services to taxonomists for standard genome sequencing and annotation.</title>
        <authorList>
            <consortium name="The Broad Institute Genomics Platform"/>
            <consortium name="The Broad Institute Genome Sequencing Center for Infectious Disease"/>
            <person name="Wu L."/>
            <person name="Ma J."/>
        </authorList>
    </citation>
    <scope>NUCLEOTIDE SEQUENCE [LARGE SCALE GENOMIC DNA]</scope>
    <source>
        <strain evidence="13">KCTC 42742</strain>
    </source>
</reference>
<comment type="caution">
    <text evidence="12">The sequence shown here is derived from an EMBL/GenBank/DDBJ whole genome shotgun (WGS) entry which is preliminary data.</text>
</comment>
<organism evidence="12 13">
    <name type="scientific">Vogesella facilis</name>
    <dbReference type="NCBI Taxonomy" id="1655232"/>
    <lineage>
        <taxon>Bacteria</taxon>
        <taxon>Pseudomonadati</taxon>
        <taxon>Pseudomonadota</taxon>
        <taxon>Betaproteobacteria</taxon>
        <taxon>Neisseriales</taxon>
        <taxon>Chromobacteriaceae</taxon>
        <taxon>Vogesella</taxon>
    </lineage>
</organism>
<evidence type="ECO:0000256" key="1">
    <source>
        <dbReference type="ARBA" id="ARBA00004383"/>
    </source>
</evidence>
<evidence type="ECO:0000256" key="10">
    <source>
        <dbReference type="SAM" id="MobiDB-lite"/>
    </source>
</evidence>
<dbReference type="EMBL" id="JBHRXN010000019">
    <property type="protein sequence ID" value="MFC3532125.1"/>
    <property type="molecule type" value="Genomic_DNA"/>
</dbReference>
<evidence type="ECO:0000256" key="9">
    <source>
        <dbReference type="ARBA" id="ARBA00023136"/>
    </source>
</evidence>
<feature type="compositionally biased region" description="Low complexity" evidence="10">
    <location>
        <begin position="88"/>
        <end position="119"/>
    </location>
</feature>
<evidence type="ECO:0000256" key="7">
    <source>
        <dbReference type="ARBA" id="ARBA00022927"/>
    </source>
</evidence>
<gene>
    <name evidence="12" type="ORF">ACFOLG_07985</name>
</gene>
<comment type="subcellular location">
    <subcellularLocation>
        <location evidence="1">Cell inner membrane</location>
        <topology evidence="1">Single-pass membrane protein</topology>
        <orientation evidence="1">Periplasmic side</orientation>
    </subcellularLocation>
</comment>
<dbReference type="RefSeq" id="WP_386090505.1">
    <property type="nucleotide sequence ID" value="NZ_JBHRXN010000019.1"/>
</dbReference>
<dbReference type="PROSITE" id="PS52015">
    <property type="entry name" value="TONB_CTD"/>
    <property type="match status" value="1"/>
</dbReference>
<keyword evidence="9" id="KW-0472">Membrane</keyword>
<evidence type="ECO:0000259" key="11">
    <source>
        <dbReference type="PROSITE" id="PS52015"/>
    </source>
</evidence>
<keyword evidence="3" id="KW-0813">Transport</keyword>
<proteinExistence type="inferred from homology"/>
<dbReference type="Proteomes" id="UP001595741">
    <property type="component" value="Unassembled WGS sequence"/>
</dbReference>
<feature type="region of interest" description="Disordered" evidence="10">
    <location>
        <begin position="50"/>
        <end position="144"/>
    </location>
</feature>
<evidence type="ECO:0000256" key="4">
    <source>
        <dbReference type="ARBA" id="ARBA00022475"/>
    </source>
</evidence>
<keyword evidence="6" id="KW-0812">Transmembrane</keyword>
<evidence type="ECO:0000256" key="3">
    <source>
        <dbReference type="ARBA" id="ARBA00022448"/>
    </source>
</evidence>
<dbReference type="PANTHER" id="PTHR33446">
    <property type="entry name" value="PROTEIN TONB-RELATED"/>
    <property type="match status" value="1"/>
</dbReference>
<feature type="domain" description="TonB C-terminal" evidence="11">
    <location>
        <begin position="134"/>
        <end position="229"/>
    </location>
</feature>
<dbReference type="InterPro" id="IPR037682">
    <property type="entry name" value="TonB_C"/>
</dbReference>
<comment type="similarity">
    <text evidence="2">Belongs to the TonB family.</text>
</comment>
<dbReference type="SUPFAM" id="SSF74653">
    <property type="entry name" value="TolA/TonB C-terminal domain"/>
    <property type="match status" value="1"/>
</dbReference>
<keyword evidence="8" id="KW-1133">Transmembrane helix</keyword>
<dbReference type="InterPro" id="IPR051045">
    <property type="entry name" value="TonB-dependent_transducer"/>
</dbReference>
<feature type="compositionally biased region" description="Low complexity" evidence="10">
    <location>
        <begin position="53"/>
        <end position="81"/>
    </location>
</feature>
<evidence type="ECO:0000313" key="12">
    <source>
        <dbReference type="EMBL" id="MFC3532125.1"/>
    </source>
</evidence>
<keyword evidence="4" id="KW-1003">Cell membrane</keyword>
<dbReference type="Gene3D" id="3.30.1150.10">
    <property type="match status" value="1"/>
</dbReference>
<evidence type="ECO:0000256" key="5">
    <source>
        <dbReference type="ARBA" id="ARBA00022519"/>
    </source>
</evidence>
<evidence type="ECO:0000256" key="8">
    <source>
        <dbReference type="ARBA" id="ARBA00022989"/>
    </source>
</evidence>
<protein>
    <submittedName>
        <fullName evidence="12">TonB family protein</fullName>
    </submittedName>
</protein>
<keyword evidence="7" id="KW-0653">Protein transport</keyword>
<evidence type="ECO:0000256" key="2">
    <source>
        <dbReference type="ARBA" id="ARBA00006555"/>
    </source>
</evidence>
<dbReference type="Pfam" id="PF03544">
    <property type="entry name" value="TonB_C"/>
    <property type="match status" value="1"/>
</dbReference>
<dbReference type="PANTHER" id="PTHR33446:SF2">
    <property type="entry name" value="PROTEIN TONB"/>
    <property type="match status" value="1"/>
</dbReference>